<keyword evidence="1" id="KW-0489">Methyltransferase</keyword>
<dbReference type="Proteomes" id="UP000177622">
    <property type="component" value="Unassembled WGS sequence"/>
</dbReference>
<proteinExistence type="predicted"/>
<keyword evidence="2" id="KW-0808">Transferase</keyword>
<dbReference type="PANTHER" id="PTHR43861:SF1">
    <property type="entry name" value="TRANS-ACONITATE 2-METHYLTRANSFERASE"/>
    <property type="match status" value="1"/>
</dbReference>
<accession>A0A1F5LVU7</accession>
<evidence type="ECO:0000313" key="5">
    <source>
        <dbReference type="Proteomes" id="UP000177622"/>
    </source>
</evidence>
<dbReference type="Pfam" id="PF13649">
    <property type="entry name" value="Methyltransf_25"/>
    <property type="match status" value="1"/>
</dbReference>
<sequence>MTTTIDNHRVKEDVKKAYDDIANKYLTWTEPTHKLRLTYLNTLLQNLEPATKATQAAILELGCGAGVPCTKHLASNPNFKITANDISSSQIALAKQNLPDSVTLIQGDMMGLEFKQESFDAVLAMYSIIHLPREEQITILTRIFGWLKPGGWVLANFSEGEFDNSFDEAWLGAKQGVMYWSGWGKEKMRGILGDVGFVVKVDEVVVDQEEVDGVQCDSAFQWVLARKV</sequence>
<dbReference type="EMBL" id="LXJU01000002">
    <property type="protein sequence ID" value="OGE57089.1"/>
    <property type="molecule type" value="Genomic_DNA"/>
</dbReference>
<dbReference type="SUPFAM" id="SSF53335">
    <property type="entry name" value="S-adenosyl-L-methionine-dependent methyltransferases"/>
    <property type="match status" value="1"/>
</dbReference>
<dbReference type="Gene3D" id="3.40.50.150">
    <property type="entry name" value="Vaccinia Virus protein VP39"/>
    <property type="match status" value="1"/>
</dbReference>
<dbReference type="InterPro" id="IPR029063">
    <property type="entry name" value="SAM-dependent_MTases_sf"/>
</dbReference>
<dbReference type="GO" id="GO:0008168">
    <property type="term" value="F:methyltransferase activity"/>
    <property type="evidence" value="ECO:0007669"/>
    <property type="project" value="UniProtKB-KW"/>
</dbReference>
<dbReference type="OrthoDB" id="540004at2759"/>
<evidence type="ECO:0000259" key="3">
    <source>
        <dbReference type="Pfam" id="PF13649"/>
    </source>
</evidence>
<feature type="domain" description="Methyltransferase" evidence="3">
    <location>
        <begin position="58"/>
        <end position="151"/>
    </location>
</feature>
<comment type="caution">
    <text evidence="4">The sequence shown here is derived from an EMBL/GenBank/DDBJ whole genome shotgun (WGS) entry which is preliminary data.</text>
</comment>
<evidence type="ECO:0000256" key="1">
    <source>
        <dbReference type="ARBA" id="ARBA00022603"/>
    </source>
</evidence>
<evidence type="ECO:0000313" key="4">
    <source>
        <dbReference type="EMBL" id="OGE57089.1"/>
    </source>
</evidence>
<dbReference type="InterPro" id="IPR041698">
    <property type="entry name" value="Methyltransf_25"/>
</dbReference>
<dbReference type="RefSeq" id="XP_022492516.1">
    <property type="nucleotide sequence ID" value="XM_022627584.1"/>
</dbReference>
<protein>
    <recommendedName>
        <fullName evidence="3">Methyltransferase domain-containing protein</fullName>
    </recommendedName>
</protein>
<dbReference type="STRING" id="1835702.A0A1F5LVU7"/>
<dbReference type="AlphaFoldDB" id="A0A1F5LVU7"/>
<evidence type="ECO:0000256" key="2">
    <source>
        <dbReference type="ARBA" id="ARBA00022679"/>
    </source>
</evidence>
<keyword evidence="5" id="KW-1185">Reference proteome</keyword>
<dbReference type="CDD" id="cd02440">
    <property type="entry name" value="AdoMet_MTases"/>
    <property type="match status" value="1"/>
</dbReference>
<organism evidence="4 5">
    <name type="scientific">Penicillium arizonense</name>
    <dbReference type="NCBI Taxonomy" id="1835702"/>
    <lineage>
        <taxon>Eukaryota</taxon>
        <taxon>Fungi</taxon>
        <taxon>Dikarya</taxon>
        <taxon>Ascomycota</taxon>
        <taxon>Pezizomycotina</taxon>
        <taxon>Eurotiomycetes</taxon>
        <taxon>Eurotiomycetidae</taxon>
        <taxon>Eurotiales</taxon>
        <taxon>Aspergillaceae</taxon>
        <taxon>Penicillium</taxon>
    </lineage>
</organism>
<dbReference type="PANTHER" id="PTHR43861">
    <property type="entry name" value="TRANS-ACONITATE 2-METHYLTRANSFERASE-RELATED"/>
    <property type="match status" value="1"/>
</dbReference>
<dbReference type="GeneID" id="34572318"/>
<name>A0A1F5LVU7_PENAI</name>
<dbReference type="GO" id="GO:0032259">
    <property type="term" value="P:methylation"/>
    <property type="evidence" value="ECO:0007669"/>
    <property type="project" value="UniProtKB-KW"/>
</dbReference>
<reference evidence="4 5" key="1">
    <citation type="journal article" date="2016" name="Sci. Rep.">
        <title>Penicillium arizonense, a new, genome sequenced fungal species, reveals a high chemical diversity in secreted metabolites.</title>
        <authorList>
            <person name="Grijseels S."/>
            <person name="Nielsen J.C."/>
            <person name="Randelovic M."/>
            <person name="Nielsen J."/>
            <person name="Nielsen K.F."/>
            <person name="Workman M."/>
            <person name="Frisvad J.C."/>
        </authorList>
    </citation>
    <scope>NUCLEOTIDE SEQUENCE [LARGE SCALE GENOMIC DNA]</scope>
    <source>
        <strain evidence="4 5">CBS 141311</strain>
    </source>
</reference>
<gene>
    <name evidence="4" type="ORF">PENARI_c002G06732</name>
</gene>